<dbReference type="AlphaFoldDB" id="A0A1L8WED8"/>
<name>A0A1L8WED8_9ENTE</name>
<dbReference type="Pfam" id="PF00248">
    <property type="entry name" value="Aldo_ket_red"/>
    <property type="match status" value="1"/>
</dbReference>
<evidence type="ECO:0000313" key="2">
    <source>
        <dbReference type="EMBL" id="OJG79407.1"/>
    </source>
</evidence>
<organism evidence="2 3">
    <name type="scientific">Enterococcus ratti</name>
    <dbReference type="NCBI Taxonomy" id="150033"/>
    <lineage>
        <taxon>Bacteria</taxon>
        <taxon>Bacillati</taxon>
        <taxon>Bacillota</taxon>
        <taxon>Bacilli</taxon>
        <taxon>Lactobacillales</taxon>
        <taxon>Enterococcaceae</taxon>
        <taxon>Enterococcus</taxon>
    </lineage>
</organism>
<dbReference type="PANTHER" id="PTHR43364">
    <property type="entry name" value="NADH-SPECIFIC METHYLGLYOXAL REDUCTASE-RELATED"/>
    <property type="match status" value="1"/>
</dbReference>
<dbReference type="InterPro" id="IPR050523">
    <property type="entry name" value="AKR_Detox_Biosynth"/>
</dbReference>
<reference evidence="2 3" key="1">
    <citation type="submission" date="2014-12" db="EMBL/GenBank/DDBJ databases">
        <title>Draft genome sequences of 29 type strains of Enterococci.</title>
        <authorList>
            <person name="Zhong Z."/>
            <person name="Sun Z."/>
            <person name="Liu W."/>
            <person name="Zhang W."/>
            <person name="Zhang H."/>
        </authorList>
    </citation>
    <scope>NUCLEOTIDE SEQUENCE [LARGE SCALE GENOMIC DNA]</scope>
    <source>
        <strain evidence="2 3">DSM 15687</strain>
    </source>
</reference>
<dbReference type="Proteomes" id="UP000182152">
    <property type="component" value="Unassembled WGS sequence"/>
</dbReference>
<dbReference type="PANTHER" id="PTHR43364:SF1">
    <property type="entry name" value="OXIDOREDUCTASE YDHF"/>
    <property type="match status" value="1"/>
</dbReference>
<dbReference type="InterPro" id="IPR023210">
    <property type="entry name" value="NADP_OxRdtase_dom"/>
</dbReference>
<evidence type="ECO:0000313" key="3">
    <source>
        <dbReference type="Proteomes" id="UP000182152"/>
    </source>
</evidence>
<dbReference type="STRING" id="150033.RV14_GL000830"/>
<dbReference type="GO" id="GO:0005829">
    <property type="term" value="C:cytosol"/>
    <property type="evidence" value="ECO:0007669"/>
    <property type="project" value="TreeGrafter"/>
</dbReference>
<dbReference type="CDD" id="cd19092">
    <property type="entry name" value="AKR_BsYcsN_EcYdhF-like"/>
    <property type="match status" value="1"/>
</dbReference>
<comment type="caution">
    <text evidence="2">The sequence shown here is derived from an EMBL/GenBank/DDBJ whole genome shotgun (WGS) entry which is preliminary data.</text>
</comment>
<proteinExistence type="predicted"/>
<dbReference type="SUPFAM" id="SSF51430">
    <property type="entry name" value="NAD(P)-linked oxidoreductase"/>
    <property type="match status" value="1"/>
</dbReference>
<gene>
    <name evidence="2" type="ORF">RV14_GL000830</name>
</gene>
<keyword evidence="3" id="KW-1185">Reference proteome</keyword>
<dbReference type="EMBL" id="JXLB01000019">
    <property type="protein sequence ID" value="OJG79407.1"/>
    <property type="molecule type" value="Genomic_DNA"/>
</dbReference>
<accession>A0A1L8WED8</accession>
<sequence length="312" mass="35424">MEKKGMLLMKKIQLGTTTQMVASVILGCMRINGAENPVKVIETAFDNGINFFDHADIYGDGECEEIFSSALEKTSLKREDLFIQTKCGIVPGVMFDFSKKHIIESVEGSLRRLKMEHVDALLLHRPDALVEPAEVAEAFDELEKSGKVRYFGVSNQKPMQIELLKKYVRQPLLINQLQFGLKHSEMIDQGIHVNMTDEASIDHDGSILDYSRLHEMTIQAWSPYQYGFFEGVFIGNEKFPNLNQKLKELAKKYQTTPTGLASAWILRHPANIQVIAGTMNVNRIKEIAQASEIIISREDWYELYREAGNILP</sequence>
<dbReference type="PROSITE" id="PS51257">
    <property type="entry name" value="PROKAR_LIPOPROTEIN"/>
    <property type="match status" value="1"/>
</dbReference>
<feature type="domain" description="NADP-dependent oxidoreductase" evidence="1">
    <location>
        <begin position="25"/>
        <end position="302"/>
    </location>
</feature>
<protein>
    <submittedName>
        <fullName evidence="2">Oxidoreductase, aldo/keto reductase</fullName>
    </submittedName>
</protein>
<dbReference type="Gene3D" id="3.20.20.100">
    <property type="entry name" value="NADP-dependent oxidoreductase domain"/>
    <property type="match status" value="1"/>
</dbReference>
<dbReference type="InterPro" id="IPR036812">
    <property type="entry name" value="NAD(P)_OxRdtase_dom_sf"/>
</dbReference>
<evidence type="ECO:0000259" key="1">
    <source>
        <dbReference type="Pfam" id="PF00248"/>
    </source>
</evidence>